<reference evidence="2 3" key="1">
    <citation type="submission" date="2023-04" db="EMBL/GenBank/DDBJ databases">
        <title>Genome of Basidiobolus ranarum AG-B5.</title>
        <authorList>
            <person name="Stajich J.E."/>
            <person name="Carter-House D."/>
            <person name="Gryganskyi A."/>
        </authorList>
    </citation>
    <scope>NUCLEOTIDE SEQUENCE [LARGE SCALE GENOMIC DNA]</scope>
    <source>
        <strain evidence="2 3">AG-B5</strain>
    </source>
</reference>
<organism evidence="2 3">
    <name type="scientific">Basidiobolus ranarum</name>
    <dbReference type="NCBI Taxonomy" id="34480"/>
    <lineage>
        <taxon>Eukaryota</taxon>
        <taxon>Fungi</taxon>
        <taxon>Fungi incertae sedis</taxon>
        <taxon>Zoopagomycota</taxon>
        <taxon>Entomophthoromycotina</taxon>
        <taxon>Basidiobolomycetes</taxon>
        <taxon>Basidiobolales</taxon>
        <taxon>Basidiobolaceae</taxon>
        <taxon>Basidiobolus</taxon>
    </lineage>
</organism>
<dbReference type="PANTHER" id="PTHR47237:SF1">
    <property type="entry name" value="SLL0310 PROTEIN"/>
    <property type="match status" value="1"/>
</dbReference>
<dbReference type="Gene3D" id="3.40.630.30">
    <property type="match status" value="1"/>
</dbReference>
<dbReference type="Pfam" id="PF00583">
    <property type="entry name" value="Acetyltransf_1"/>
    <property type="match status" value="1"/>
</dbReference>
<dbReference type="Proteomes" id="UP001479436">
    <property type="component" value="Unassembled WGS sequence"/>
</dbReference>
<dbReference type="Gene3D" id="3.40.630.90">
    <property type="match status" value="1"/>
</dbReference>
<evidence type="ECO:0000259" key="1">
    <source>
        <dbReference type="PROSITE" id="PS51186"/>
    </source>
</evidence>
<gene>
    <name evidence="2" type="ORF">K7432_013781</name>
</gene>
<evidence type="ECO:0000313" key="2">
    <source>
        <dbReference type="EMBL" id="KAK9761369.1"/>
    </source>
</evidence>
<accession>A0ABR2WIV0</accession>
<evidence type="ECO:0000313" key="3">
    <source>
        <dbReference type="Proteomes" id="UP001479436"/>
    </source>
</evidence>
<dbReference type="PANTHER" id="PTHR47237">
    <property type="entry name" value="SLL0310 PROTEIN"/>
    <property type="match status" value="1"/>
</dbReference>
<protein>
    <recommendedName>
        <fullName evidence="1">N-acetyltransferase domain-containing protein</fullName>
    </recommendedName>
</protein>
<dbReference type="InterPro" id="IPR016181">
    <property type="entry name" value="Acyl_CoA_acyltransferase"/>
</dbReference>
<sequence length="296" mass="33729">MPGEQFVIKPATLEESKLIHEWGDREGWNSGVHDWKTMFYANSDGYLVGHLGNKPICCIAIFRYDNQVAFIGWYYVLKEHRGKGYGLTIFNYAMKLLEGYNIGLDGVKAQQGNYAKLGFSKSYDNDVYEGKVPDELSHTHNLQGLQFVPLNQIGADEVSRFEYEHTGLLRLKWWKAWLNQPDLNSLALVDENQRILAISTARLTYNKSYSISPLYATDIVYAEATLTEMLKMIKASSDDSDINFSMMLNSHNDQSKQFIEKFQLKFTISFGRMWTRGLPPNTEVVNIYAAGSPESG</sequence>
<dbReference type="InterPro" id="IPR000182">
    <property type="entry name" value="GNAT_dom"/>
</dbReference>
<dbReference type="CDD" id="cd04301">
    <property type="entry name" value="NAT_SF"/>
    <property type="match status" value="1"/>
</dbReference>
<dbReference type="EMBL" id="JASJQH010001421">
    <property type="protein sequence ID" value="KAK9761369.1"/>
    <property type="molecule type" value="Genomic_DNA"/>
</dbReference>
<keyword evidence="3" id="KW-1185">Reference proteome</keyword>
<dbReference type="SUPFAM" id="SSF55729">
    <property type="entry name" value="Acyl-CoA N-acyltransferases (Nat)"/>
    <property type="match status" value="1"/>
</dbReference>
<proteinExistence type="predicted"/>
<dbReference type="InterPro" id="IPR052729">
    <property type="entry name" value="Acyl/Acetyltrans_Enzymes"/>
</dbReference>
<dbReference type="PROSITE" id="PS51186">
    <property type="entry name" value="GNAT"/>
    <property type="match status" value="1"/>
</dbReference>
<name>A0ABR2WIV0_9FUNG</name>
<feature type="domain" description="N-acetyltransferase" evidence="1">
    <location>
        <begin position="6"/>
        <end position="139"/>
    </location>
</feature>
<comment type="caution">
    <text evidence="2">The sequence shown here is derived from an EMBL/GenBank/DDBJ whole genome shotgun (WGS) entry which is preliminary data.</text>
</comment>